<dbReference type="Proteomes" id="UP001500973">
    <property type="component" value="Unassembled WGS sequence"/>
</dbReference>
<sequence length="146" mass="15945">MQIRPRPHVLELWQAMARHCFDGGEWDWGERGGRSSGERGGRSSVTDAERLLCLLYPATEIPAFRLDDPDSIEKDVQQALQQAGGRADIPASLMRAMAEFLHIEVALRRARGLVDEQPGRACALAVAALGQLDALALARETADRGA</sequence>
<gene>
    <name evidence="1" type="ORF">GCM10009601_44870</name>
</gene>
<comment type="caution">
    <text evidence="1">The sequence shown here is derived from an EMBL/GenBank/DDBJ whole genome shotgun (WGS) entry which is preliminary data.</text>
</comment>
<protein>
    <submittedName>
        <fullName evidence="1">Uncharacterized protein</fullName>
    </submittedName>
</protein>
<proteinExistence type="predicted"/>
<evidence type="ECO:0000313" key="1">
    <source>
        <dbReference type="EMBL" id="GAA1429467.1"/>
    </source>
</evidence>
<dbReference type="EMBL" id="BAAAIZ010000069">
    <property type="protein sequence ID" value="GAA1429467.1"/>
    <property type="molecule type" value="Genomic_DNA"/>
</dbReference>
<accession>A0ABN1Z3I0</accession>
<name>A0ABN1Z3I0_9ACTN</name>
<reference evidence="1 2" key="1">
    <citation type="journal article" date="2019" name="Int. J. Syst. Evol. Microbiol.">
        <title>The Global Catalogue of Microorganisms (GCM) 10K type strain sequencing project: providing services to taxonomists for standard genome sequencing and annotation.</title>
        <authorList>
            <consortium name="The Broad Institute Genomics Platform"/>
            <consortium name="The Broad Institute Genome Sequencing Center for Infectious Disease"/>
            <person name="Wu L."/>
            <person name="Ma J."/>
        </authorList>
    </citation>
    <scope>NUCLEOTIDE SEQUENCE [LARGE SCALE GENOMIC DNA]</scope>
    <source>
        <strain evidence="1 2">JCM 11756</strain>
    </source>
</reference>
<evidence type="ECO:0000313" key="2">
    <source>
        <dbReference type="Proteomes" id="UP001500973"/>
    </source>
</evidence>
<organism evidence="1 2">
    <name type="scientific">Streptomyces thermospinosisporus</name>
    <dbReference type="NCBI Taxonomy" id="161482"/>
    <lineage>
        <taxon>Bacteria</taxon>
        <taxon>Bacillati</taxon>
        <taxon>Actinomycetota</taxon>
        <taxon>Actinomycetes</taxon>
        <taxon>Kitasatosporales</taxon>
        <taxon>Streptomycetaceae</taxon>
        <taxon>Streptomyces</taxon>
    </lineage>
</organism>
<keyword evidence="2" id="KW-1185">Reference proteome</keyword>